<reference evidence="3" key="1">
    <citation type="submission" date="2021-02" db="EMBL/GenBank/DDBJ databases">
        <authorList>
            <person name="Nowell W R."/>
        </authorList>
    </citation>
    <scope>NUCLEOTIDE SEQUENCE</scope>
</reference>
<keyword evidence="1" id="KW-0812">Transmembrane</keyword>
<dbReference type="InterPro" id="IPR036282">
    <property type="entry name" value="Glutathione-S-Trfase_C_sf"/>
</dbReference>
<organism evidence="3 4">
    <name type="scientific">Adineta steineri</name>
    <dbReference type="NCBI Taxonomy" id="433720"/>
    <lineage>
        <taxon>Eukaryota</taxon>
        <taxon>Metazoa</taxon>
        <taxon>Spiralia</taxon>
        <taxon>Gnathifera</taxon>
        <taxon>Rotifera</taxon>
        <taxon>Eurotatoria</taxon>
        <taxon>Bdelloidea</taxon>
        <taxon>Adinetida</taxon>
        <taxon>Adinetidae</taxon>
        <taxon>Adineta</taxon>
    </lineage>
</organism>
<keyword evidence="1" id="KW-0472">Membrane</keyword>
<sequence>MVSVTSYLASLMIFSVVLISIVSGLGKLYGSGGSFFVGNNLTWADLYFYDIAQHILELDENIFNSYPWLKENREQVEKQPKIAEYLKNRPKTSH</sequence>
<dbReference type="Gene3D" id="1.20.1050.10">
    <property type="match status" value="1"/>
</dbReference>
<feature type="transmembrane region" description="Helical" evidence="1">
    <location>
        <begin position="6"/>
        <end position="26"/>
    </location>
</feature>
<feature type="domain" description="GST C-terminal" evidence="2">
    <location>
        <begin position="1"/>
        <end position="94"/>
    </location>
</feature>
<protein>
    <recommendedName>
        <fullName evidence="2">GST C-terminal domain-containing protein</fullName>
    </recommendedName>
</protein>
<proteinExistence type="predicted"/>
<evidence type="ECO:0000313" key="3">
    <source>
        <dbReference type="EMBL" id="CAF0838085.1"/>
    </source>
</evidence>
<dbReference type="InterPro" id="IPR050213">
    <property type="entry name" value="GST_superfamily"/>
</dbReference>
<dbReference type="AlphaFoldDB" id="A0A813V4F6"/>
<dbReference type="PANTHER" id="PTHR11571:SF150">
    <property type="entry name" value="GLUTATHIONE S-TRANSFERASE"/>
    <property type="match status" value="1"/>
</dbReference>
<dbReference type="GO" id="GO:0006749">
    <property type="term" value="P:glutathione metabolic process"/>
    <property type="evidence" value="ECO:0007669"/>
    <property type="project" value="TreeGrafter"/>
</dbReference>
<dbReference type="Proteomes" id="UP000663860">
    <property type="component" value="Unassembled WGS sequence"/>
</dbReference>
<dbReference type="Pfam" id="PF14497">
    <property type="entry name" value="GST_C_3"/>
    <property type="match status" value="1"/>
</dbReference>
<dbReference type="PANTHER" id="PTHR11571">
    <property type="entry name" value="GLUTATHIONE S-TRANSFERASE"/>
    <property type="match status" value="1"/>
</dbReference>
<evidence type="ECO:0000259" key="2">
    <source>
        <dbReference type="PROSITE" id="PS50405"/>
    </source>
</evidence>
<keyword evidence="1" id="KW-1133">Transmembrane helix</keyword>
<dbReference type="GO" id="GO:0004364">
    <property type="term" value="F:glutathione transferase activity"/>
    <property type="evidence" value="ECO:0007669"/>
    <property type="project" value="TreeGrafter"/>
</dbReference>
<dbReference type="InterPro" id="IPR004046">
    <property type="entry name" value="GST_C"/>
</dbReference>
<accession>A0A813V4F6</accession>
<gene>
    <name evidence="3" type="ORF">IZO911_LOCUS8909</name>
</gene>
<dbReference type="SUPFAM" id="SSF47616">
    <property type="entry name" value="GST C-terminal domain-like"/>
    <property type="match status" value="1"/>
</dbReference>
<name>A0A813V4F6_9BILA</name>
<evidence type="ECO:0000313" key="4">
    <source>
        <dbReference type="Proteomes" id="UP000663860"/>
    </source>
</evidence>
<dbReference type="PROSITE" id="PS50405">
    <property type="entry name" value="GST_CTER"/>
    <property type="match status" value="1"/>
</dbReference>
<dbReference type="EMBL" id="CAJNOE010000061">
    <property type="protein sequence ID" value="CAF0838085.1"/>
    <property type="molecule type" value="Genomic_DNA"/>
</dbReference>
<comment type="caution">
    <text evidence="3">The sequence shown here is derived from an EMBL/GenBank/DDBJ whole genome shotgun (WGS) entry which is preliminary data.</text>
</comment>
<dbReference type="InterPro" id="IPR010987">
    <property type="entry name" value="Glutathione-S-Trfase_C-like"/>
</dbReference>
<evidence type="ECO:0000256" key="1">
    <source>
        <dbReference type="SAM" id="Phobius"/>
    </source>
</evidence>